<protein>
    <submittedName>
        <fullName evidence="2">Adenylylsulfate kinase</fullName>
    </submittedName>
</protein>
<keyword evidence="2" id="KW-0418">Kinase</keyword>
<dbReference type="RefSeq" id="WP_092934041.1">
    <property type="nucleotide sequence ID" value="NZ_FMZP01000013.1"/>
</dbReference>
<dbReference type="OrthoDB" id="28808at2157"/>
<sequence length="161" mass="18126">MAVIVICGPPGVGKTTIATRVRDRLAERDVPVRLYHSDDFSSRTYEQLAEQAGSAPVAGVTLVDGTFYRRQWQTQFRALGDVRFVHVTASLETCLERNRRRDDSISEQGVHVVYREFEAPDADLEIDTDRCEPVTAAERIVTAIETWGEHNAEPPVDSMRH</sequence>
<gene>
    <name evidence="2" type="ORF">SAMN04488694_11588</name>
    <name evidence="1" type="ORF">SAMN05192552_10135</name>
</gene>
<evidence type="ECO:0000313" key="3">
    <source>
        <dbReference type="Proteomes" id="UP000199320"/>
    </source>
</evidence>
<accession>A0A1I0HXV1</accession>
<name>A0A1I0HXV1_9EURY</name>
<dbReference type="STRING" id="392421.SAMN04488694_11588"/>
<reference evidence="2" key="2">
    <citation type="submission" date="2016-10" db="EMBL/GenBank/DDBJ databases">
        <authorList>
            <person name="de Groot N.N."/>
        </authorList>
    </citation>
    <scope>NUCLEOTIDE SEQUENCE [LARGE SCALE GENOMIC DNA]</scope>
    <source>
        <strain evidence="2">CDM_6</strain>
    </source>
</reference>
<dbReference type="Proteomes" id="UP000324021">
    <property type="component" value="Unassembled WGS sequence"/>
</dbReference>
<keyword evidence="2" id="KW-0808">Transferase</keyword>
<dbReference type="Gene3D" id="3.40.50.300">
    <property type="entry name" value="P-loop containing nucleotide triphosphate hydrolases"/>
    <property type="match status" value="1"/>
</dbReference>
<dbReference type="EMBL" id="FOIC01000015">
    <property type="protein sequence ID" value="SET88925.1"/>
    <property type="molecule type" value="Genomic_DNA"/>
</dbReference>
<dbReference type="SUPFAM" id="SSF52540">
    <property type="entry name" value="P-loop containing nucleoside triphosphate hydrolases"/>
    <property type="match status" value="1"/>
</dbReference>
<dbReference type="GO" id="GO:0016301">
    <property type="term" value="F:kinase activity"/>
    <property type="evidence" value="ECO:0007669"/>
    <property type="project" value="UniProtKB-KW"/>
</dbReference>
<evidence type="ECO:0000313" key="4">
    <source>
        <dbReference type="Proteomes" id="UP000324021"/>
    </source>
</evidence>
<dbReference type="Pfam" id="PF13671">
    <property type="entry name" value="AAA_33"/>
    <property type="match status" value="1"/>
</dbReference>
<evidence type="ECO:0000313" key="2">
    <source>
        <dbReference type="EMBL" id="SET88925.1"/>
    </source>
</evidence>
<reference evidence="3 4" key="1">
    <citation type="submission" date="2016-10" db="EMBL/GenBank/DDBJ databases">
        <authorList>
            <person name="Varghese N."/>
            <person name="Submissions S."/>
        </authorList>
    </citation>
    <scope>NUCLEOTIDE SEQUENCE [LARGE SCALE GENOMIC DNA]</scope>
    <source>
        <strain evidence="1 4">CDM_1</strain>
        <strain evidence="3">CDM_6</strain>
    </source>
</reference>
<keyword evidence="3" id="KW-1185">Reference proteome</keyword>
<evidence type="ECO:0000313" key="1">
    <source>
        <dbReference type="EMBL" id="SDD11267.1"/>
    </source>
</evidence>
<dbReference type="EMBL" id="FMZP01000013">
    <property type="protein sequence ID" value="SDD11267.1"/>
    <property type="molecule type" value="Genomic_DNA"/>
</dbReference>
<organism evidence="2 3">
    <name type="scientific">Natrinema hispanicum</name>
    <dbReference type="NCBI Taxonomy" id="392421"/>
    <lineage>
        <taxon>Archaea</taxon>
        <taxon>Methanobacteriati</taxon>
        <taxon>Methanobacteriota</taxon>
        <taxon>Stenosarchaea group</taxon>
        <taxon>Halobacteria</taxon>
        <taxon>Halobacteriales</taxon>
        <taxon>Natrialbaceae</taxon>
        <taxon>Natrinema</taxon>
    </lineage>
</organism>
<dbReference type="InterPro" id="IPR027417">
    <property type="entry name" value="P-loop_NTPase"/>
</dbReference>
<dbReference type="AlphaFoldDB" id="A0A1I0HXV1"/>
<dbReference type="Proteomes" id="UP000199320">
    <property type="component" value="Unassembled WGS sequence"/>
</dbReference>
<proteinExistence type="predicted"/>